<dbReference type="EMBL" id="CP117523">
    <property type="protein sequence ID" value="WWD85164.1"/>
    <property type="molecule type" value="Genomic_DNA"/>
</dbReference>
<sequence>MGAFYTLPSLIILVLLAFVIEFIMKKLQGGSIVKHNE</sequence>
<evidence type="ECO:0000313" key="2">
    <source>
        <dbReference type="EMBL" id="WWD85164.1"/>
    </source>
</evidence>
<keyword evidence="1" id="KW-0812">Transmembrane</keyword>
<keyword evidence="1" id="KW-0472">Membrane</keyword>
<feature type="transmembrane region" description="Helical" evidence="1">
    <location>
        <begin position="6"/>
        <end position="24"/>
    </location>
</feature>
<name>A0ABZ2EZ60_9FIRM</name>
<accession>A0ABZ2EZ60</accession>
<gene>
    <name evidence="2" type="ORF">TEGL_36180</name>
</gene>
<protein>
    <submittedName>
        <fullName evidence="2">Uncharacterized protein</fullName>
    </submittedName>
</protein>
<proteinExistence type="predicted"/>
<evidence type="ECO:0000256" key="1">
    <source>
        <dbReference type="SAM" id="Phobius"/>
    </source>
</evidence>
<organism evidence="2 3">
    <name type="scientific">Terrisporobacter glycolicus ATCC 14880 = DSM 1288</name>
    <dbReference type="NCBI Taxonomy" id="1121315"/>
    <lineage>
        <taxon>Bacteria</taxon>
        <taxon>Bacillati</taxon>
        <taxon>Bacillota</taxon>
        <taxon>Clostridia</taxon>
        <taxon>Peptostreptococcales</taxon>
        <taxon>Peptostreptococcaceae</taxon>
        <taxon>Terrisporobacter</taxon>
    </lineage>
</organism>
<keyword evidence="1" id="KW-1133">Transmembrane helix</keyword>
<dbReference type="Proteomes" id="UP001348492">
    <property type="component" value="Chromosome"/>
</dbReference>
<keyword evidence="3" id="KW-1185">Reference proteome</keyword>
<evidence type="ECO:0000313" key="3">
    <source>
        <dbReference type="Proteomes" id="UP001348492"/>
    </source>
</evidence>
<reference evidence="2 3" key="1">
    <citation type="journal article" date="2023" name="PLoS ONE">
        <title>Genome-based metabolic and phylogenomic analysis of three Terrisporobacter species.</title>
        <authorList>
            <person name="Boer T."/>
            <person name="Bengelsdorf F.R."/>
            <person name="Bomeke M."/>
            <person name="Daniel R."/>
            <person name="Poehlein A."/>
        </authorList>
    </citation>
    <scope>NUCLEOTIDE SEQUENCE [LARGE SCALE GENOMIC DNA]</scope>
    <source>
        <strain evidence="2 3">DSM 1288</strain>
    </source>
</reference>